<comment type="pathway">
    <text evidence="1 9">Carbohydrate degradation; glycolysis; pyruvate from D-glyceraldehyde 3-phosphate: step 4/5.</text>
</comment>
<dbReference type="Gene3D" id="3.30.390.10">
    <property type="entry name" value="Enolase-like, N-terminal domain"/>
    <property type="match status" value="1"/>
</dbReference>
<evidence type="ECO:0000256" key="1">
    <source>
        <dbReference type="ARBA" id="ARBA00005031"/>
    </source>
</evidence>
<comment type="caution">
    <text evidence="15">The sequence shown here is derived from an EMBL/GenBank/DDBJ whole genome shotgun (WGS) entry which is preliminary data.</text>
</comment>
<dbReference type="GO" id="GO:0005576">
    <property type="term" value="C:extracellular region"/>
    <property type="evidence" value="ECO:0007669"/>
    <property type="project" value="UniProtKB-SubCell"/>
</dbReference>
<dbReference type="GO" id="GO:0004634">
    <property type="term" value="F:phosphopyruvate hydratase activity"/>
    <property type="evidence" value="ECO:0007669"/>
    <property type="project" value="UniProtKB-UniRule"/>
</dbReference>
<dbReference type="PANTHER" id="PTHR11902:SF1">
    <property type="entry name" value="ENOLASE"/>
    <property type="match status" value="1"/>
</dbReference>
<evidence type="ECO:0000256" key="10">
    <source>
        <dbReference type="PIRSR" id="PIRSR001400-1"/>
    </source>
</evidence>
<comment type="subcellular location">
    <subcellularLocation>
        <location evidence="9">Cytoplasm</location>
    </subcellularLocation>
    <subcellularLocation>
        <location evidence="9">Secreted</location>
    </subcellularLocation>
    <subcellularLocation>
        <location evidence="9">Cell surface</location>
    </subcellularLocation>
    <text evidence="9">Fractions of enolase are present in both the cytoplasm and on the cell surface.</text>
</comment>
<feature type="domain" description="Enolase C-terminal TIM barrel" evidence="13">
    <location>
        <begin position="133"/>
        <end position="399"/>
    </location>
</feature>
<dbReference type="PANTHER" id="PTHR11902">
    <property type="entry name" value="ENOLASE"/>
    <property type="match status" value="1"/>
</dbReference>
<dbReference type="EMBL" id="MEZZ01000044">
    <property type="protein sequence ID" value="OGD67966.1"/>
    <property type="molecule type" value="Genomic_DNA"/>
</dbReference>
<feature type="domain" description="Enolase N-terminal" evidence="14">
    <location>
        <begin position="7"/>
        <end position="124"/>
    </location>
</feature>
<feature type="binding site" evidence="9">
    <location>
        <position position="325"/>
    </location>
    <ligand>
        <name>(2R)-2-phosphoglycerate</name>
        <dbReference type="ChEBI" id="CHEBI:58289"/>
    </ligand>
</feature>
<keyword evidence="6 9" id="KW-0460">Magnesium</keyword>
<gene>
    <name evidence="9" type="primary">eno</name>
    <name evidence="15" type="ORF">A2811_00985</name>
</gene>
<feature type="binding site" evidence="11">
    <location>
        <position position="300"/>
    </location>
    <ligand>
        <name>substrate</name>
    </ligand>
</feature>
<accession>A0A1F5EL73</accession>
<keyword evidence="8 9" id="KW-0456">Lyase</keyword>
<name>A0A1F5EL73_9BACT</name>
<dbReference type="Gene3D" id="3.20.20.120">
    <property type="entry name" value="Enolase-like C-terminal domain"/>
    <property type="match status" value="1"/>
</dbReference>
<proteinExistence type="inferred from homology"/>
<dbReference type="SUPFAM" id="SSF54826">
    <property type="entry name" value="Enolase N-terminal domain-like"/>
    <property type="match status" value="1"/>
</dbReference>
<evidence type="ECO:0000256" key="11">
    <source>
        <dbReference type="PIRSR" id="PIRSR001400-2"/>
    </source>
</evidence>
<organism evidence="15 16">
    <name type="scientific">Candidatus Campbellbacteria bacterium RIFCSPHIGHO2_01_FULL_34_10</name>
    <dbReference type="NCBI Taxonomy" id="1797577"/>
    <lineage>
        <taxon>Bacteria</taxon>
        <taxon>Candidatus Campbelliibacteriota</taxon>
    </lineage>
</organism>
<feature type="binding site" evidence="9">
    <location>
        <position position="157"/>
    </location>
    <ligand>
        <name>(2R)-2-phosphoglycerate</name>
        <dbReference type="ChEBI" id="CHEBI:58289"/>
    </ligand>
</feature>
<dbReference type="InterPro" id="IPR000941">
    <property type="entry name" value="Enolase"/>
</dbReference>
<dbReference type="GO" id="GO:0009986">
    <property type="term" value="C:cell surface"/>
    <property type="evidence" value="ECO:0007669"/>
    <property type="project" value="UniProtKB-SubCell"/>
</dbReference>
<dbReference type="InterPro" id="IPR020810">
    <property type="entry name" value="Enolase_C"/>
</dbReference>
<evidence type="ECO:0000313" key="16">
    <source>
        <dbReference type="Proteomes" id="UP000186670"/>
    </source>
</evidence>
<evidence type="ECO:0000256" key="4">
    <source>
        <dbReference type="ARBA" id="ARBA00017068"/>
    </source>
</evidence>
<dbReference type="InterPro" id="IPR020811">
    <property type="entry name" value="Enolase_N"/>
</dbReference>
<feature type="binding site" evidence="9 12">
    <location>
        <position position="300"/>
    </location>
    <ligand>
        <name>Mg(2+)</name>
        <dbReference type="ChEBI" id="CHEBI:18420"/>
    </ligand>
</feature>
<evidence type="ECO:0000256" key="2">
    <source>
        <dbReference type="ARBA" id="ARBA00009604"/>
    </source>
</evidence>
<reference evidence="15 16" key="1">
    <citation type="journal article" date="2016" name="Nat. Commun.">
        <title>Thousands of microbial genomes shed light on interconnected biogeochemical processes in an aquifer system.</title>
        <authorList>
            <person name="Anantharaman K."/>
            <person name="Brown C.T."/>
            <person name="Hug L.A."/>
            <person name="Sharon I."/>
            <person name="Castelle C.J."/>
            <person name="Probst A.J."/>
            <person name="Thomas B.C."/>
            <person name="Singh A."/>
            <person name="Wilkins M.J."/>
            <person name="Karaoz U."/>
            <person name="Brodie E.L."/>
            <person name="Williams K.H."/>
            <person name="Hubbard S.S."/>
            <person name="Banfield J.F."/>
        </authorList>
    </citation>
    <scope>NUCLEOTIDE SEQUENCE [LARGE SCALE GENOMIC DNA]</scope>
</reference>
<evidence type="ECO:0000256" key="8">
    <source>
        <dbReference type="ARBA" id="ARBA00023239"/>
    </source>
</evidence>
<dbReference type="Pfam" id="PF03952">
    <property type="entry name" value="Enolase_N"/>
    <property type="match status" value="1"/>
</dbReference>
<dbReference type="AlphaFoldDB" id="A0A1F5EL73"/>
<dbReference type="PRINTS" id="PR00148">
    <property type="entry name" value="ENOLASE"/>
</dbReference>
<evidence type="ECO:0000256" key="3">
    <source>
        <dbReference type="ARBA" id="ARBA00012058"/>
    </source>
</evidence>
<evidence type="ECO:0000259" key="14">
    <source>
        <dbReference type="SMART" id="SM01193"/>
    </source>
</evidence>
<feature type="active site" description="Proton acceptor" evidence="9 10">
    <location>
        <position position="325"/>
    </location>
</feature>
<keyword evidence="7 9" id="KW-0324">Glycolysis</keyword>
<comment type="cofactor">
    <cofactor evidence="12">
        <name>Mg(2+)</name>
        <dbReference type="ChEBI" id="CHEBI:18420"/>
    </cofactor>
    <text evidence="12">Mg(2+) is required for catalysis and for stabilizing the dimer.</text>
</comment>
<dbReference type="Proteomes" id="UP000186670">
    <property type="component" value="Unassembled WGS sequence"/>
</dbReference>
<evidence type="ECO:0000256" key="6">
    <source>
        <dbReference type="ARBA" id="ARBA00022842"/>
    </source>
</evidence>
<feature type="binding site" evidence="9">
    <location>
        <position position="224"/>
    </location>
    <ligand>
        <name>Mg(2+)</name>
        <dbReference type="ChEBI" id="CHEBI:18420"/>
    </ligand>
</feature>
<evidence type="ECO:0000256" key="9">
    <source>
        <dbReference type="HAMAP-Rule" id="MF_00318"/>
    </source>
</evidence>
<feature type="binding site" evidence="9">
    <location>
        <position position="355"/>
    </location>
    <ligand>
        <name>(2R)-2-phosphoglycerate</name>
        <dbReference type="ChEBI" id="CHEBI:58289"/>
    </ligand>
</feature>
<feature type="binding site" evidence="9 12">
    <location>
        <position position="265"/>
    </location>
    <ligand>
        <name>Mg(2+)</name>
        <dbReference type="ChEBI" id="CHEBI:18420"/>
    </ligand>
</feature>
<feature type="active site" description="Proton donor" evidence="9 10">
    <location>
        <position position="194"/>
    </location>
</feature>
<evidence type="ECO:0000256" key="5">
    <source>
        <dbReference type="ARBA" id="ARBA00022525"/>
    </source>
</evidence>
<dbReference type="SUPFAM" id="SSF51604">
    <property type="entry name" value="Enolase C-terminal domain-like"/>
    <property type="match status" value="1"/>
</dbReference>
<dbReference type="InterPro" id="IPR036849">
    <property type="entry name" value="Enolase-like_C_sf"/>
</dbReference>
<dbReference type="SMART" id="SM01193">
    <property type="entry name" value="Enolase_N"/>
    <property type="match status" value="1"/>
</dbReference>
<feature type="binding site" evidence="11">
    <location>
        <position position="265"/>
    </location>
    <ligand>
        <name>substrate</name>
    </ligand>
</feature>
<feature type="binding site" evidence="11">
    <location>
        <position position="158"/>
    </location>
    <ligand>
        <name>substrate</name>
    </ligand>
</feature>
<comment type="function">
    <text evidence="9">Catalyzes the reversible conversion of 2-phosphoglycerate (2-PG) into phosphoenolpyruvate (PEP). It is essential for the degradation of carbohydrates via glycolysis.</text>
</comment>
<evidence type="ECO:0000313" key="15">
    <source>
        <dbReference type="EMBL" id="OGD67966.1"/>
    </source>
</evidence>
<sequence length="399" mass="44130">MSNGMKITSIKSKEIKDSRGEPTIEVEICSENICVTASVPSGKSAGSREAKNVPIETAIRNIEEIIAPAILNLEIDPQRVDKILIELDGTEDKSKLGGNTTLGVSLAVTRLGAKLENKPLWKYINEISGLNTNPALPKLFMNVINGGAHADFRIPFQESMIVTDCNLYDSAVTFLDKLGEVVKEKYGEVKIGDEGGFSPQMSRVEEPFELISGLMSSDMKIAIDVAGSELYKDGRYKLFEKEYTSNELQQVYKNLVENFPLFSIEDPFEESDFSAFSDMVKESRDWKLKSGDEDLIIVGDDLTTTNAKQILDSARNRRANAVIIKPNQIGTLSEVYNAVKIARGAGWKIICSHRSGETMDDFISDLAVGIGAYGIKAGSPRQKERLVKYQRLQQISKEI</sequence>
<dbReference type="SMART" id="SM01192">
    <property type="entry name" value="Enolase_C"/>
    <property type="match status" value="1"/>
</dbReference>
<dbReference type="GO" id="GO:0006096">
    <property type="term" value="P:glycolytic process"/>
    <property type="evidence" value="ECO:0007669"/>
    <property type="project" value="UniProtKB-UniRule"/>
</dbReference>
<dbReference type="Pfam" id="PF00113">
    <property type="entry name" value="Enolase_C"/>
    <property type="match status" value="1"/>
</dbReference>
<comment type="catalytic activity">
    <reaction evidence="9">
        <text>(2R)-2-phosphoglycerate = phosphoenolpyruvate + H2O</text>
        <dbReference type="Rhea" id="RHEA:10164"/>
        <dbReference type="ChEBI" id="CHEBI:15377"/>
        <dbReference type="ChEBI" id="CHEBI:58289"/>
        <dbReference type="ChEBI" id="CHEBI:58702"/>
        <dbReference type="EC" id="4.2.1.11"/>
    </reaction>
</comment>
<dbReference type="InterPro" id="IPR029017">
    <property type="entry name" value="Enolase-like_N"/>
</dbReference>
<feature type="binding site" evidence="9">
    <location>
        <position position="376"/>
    </location>
    <ligand>
        <name>(2R)-2-phosphoglycerate</name>
        <dbReference type="ChEBI" id="CHEBI:58289"/>
    </ligand>
</feature>
<feature type="binding site" evidence="9">
    <location>
        <position position="354"/>
    </location>
    <ligand>
        <name>(2R)-2-phosphoglycerate</name>
        <dbReference type="ChEBI" id="CHEBI:58289"/>
    </ligand>
</feature>
<keyword evidence="5 9" id="KW-0964">Secreted</keyword>
<dbReference type="EC" id="4.2.1.11" evidence="3 9"/>
<evidence type="ECO:0000259" key="13">
    <source>
        <dbReference type="SMART" id="SM01192"/>
    </source>
</evidence>
<feature type="binding site" evidence="11">
    <location>
        <begin position="352"/>
        <end position="355"/>
    </location>
    <ligand>
        <name>substrate</name>
    </ligand>
</feature>
<comment type="cofactor">
    <cofactor evidence="9">
        <name>Mg(2+)</name>
        <dbReference type="ChEBI" id="CHEBI:18420"/>
    </cofactor>
    <text evidence="9">Binds a second Mg(2+) ion via substrate during catalysis.</text>
</comment>
<dbReference type="HAMAP" id="MF_00318">
    <property type="entry name" value="Enolase"/>
    <property type="match status" value="1"/>
</dbReference>
<comment type="similarity">
    <text evidence="2 9">Belongs to the enolase family.</text>
</comment>
<dbReference type="SFLD" id="SFLDS00001">
    <property type="entry name" value="Enolase"/>
    <property type="match status" value="1"/>
</dbReference>
<keyword evidence="9" id="KW-0963">Cytoplasm</keyword>
<dbReference type="GO" id="GO:0000287">
    <property type="term" value="F:magnesium ion binding"/>
    <property type="evidence" value="ECO:0007669"/>
    <property type="project" value="UniProtKB-UniRule"/>
</dbReference>
<dbReference type="UniPathway" id="UPA00109">
    <property type="reaction ID" value="UER00187"/>
</dbReference>
<protein>
    <recommendedName>
        <fullName evidence="4 9">Enolase</fullName>
        <ecNumber evidence="3 9">4.2.1.11</ecNumber>
    </recommendedName>
    <alternativeName>
        <fullName evidence="9">2-phospho-D-glycerate hydro-lyase</fullName>
    </alternativeName>
    <alternativeName>
        <fullName evidence="9">2-phosphoglycerate dehydratase</fullName>
    </alternativeName>
</protein>
<dbReference type="PIRSF" id="PIRSF001400">
    <property type="entry name" value="Enolase"/>
    <property type="match status" value="1"/>
</dbReference>
<feature type="binding site" evidence="11">
    <location>
        <position position="376"/>
    </location>
    <ligand>
        <name>substrate</name>
    </ligand>
</feature>
<feature type="binding site" evidence="11">
    <location>
        <position position="149"/>
    </location>
    <ligand>
        <name>substrate</name>
    </ligand>
</feature>
<evidence type="ECO:0000256" key="7">
    <source>
        <dbReference type="ARBA" id="ARBA00023152"/>
    </source>
</evidence>
<dbReference type="GO" id="GO:0000015">
    <property type="term" value="C:phosphopyruvate hydratase complex"/>
    <property type="evidence" value="ECO:0007669"/>
    <property type="project" value="InterPro"/>
</dbReference>
<keyword evidence="9 12" id="KW-0479">Metal-binding</keyword>
<evidence type="ECO:0000256" key="12">
    <source>
        <dbReference type="PIRSR" id="PIRSR001400-3"/>
    </source>
</evidence>